<evidence type="ECO:0000313" key="1">
    <source>
        <dbReference type="EMBL" id="OIQ83348.1"/>
    </source>
</evidence>
<dbReference type="AlphaFoldDB" id="A0A1J5QU17"/>
<sequence>MPAMLPSDVSAQSKVARVKKFQPGLATMMIHLALDDLPNWRATKAGQFNYVHIGPYVDDMALTYAQAAAGQLPTSPTLVVGQPTVVDPTRAPDGKHVLWIQVRVLPLKLADGSTWDEIGGEYAERIIDKIEEYAPGLRKLILSKKVLTPTDLERYNANLVDGDSLGGSHHPAQFFFLRPVPGWGRHRTPVERLFICGASTWPGGGVGGASGSLVAKAVG</sequence>
<proteinExistence type="predicted"/>
<dbReference type="EMBL" id="MLJW01000711">
    <property type="protein sequence ID" value="OIQ83348.1"/>
    <property type="molecule type" value="Genomic_DNA"/>
</dbReference>
<name>A0A1J5QU17_9ZZZZ</name>
<organism evidence="1">
    <name type="scientific">mine drainage metagenome</name>
    <dbReference type="NCBI Taxonomy" id="410659"/>
    <lineage>
        <taxon>unclassified sequences</taxon>
        <taxon>metagenomes</taxon>
        <taxon>ecological metagenomes</taxon>
    </lineage>
</organism>
<dbReference type="PANTHER" id="PTHR10668">
    <property type="entry name" value="PHYTOENE DEHYDROGENASE"/>
    <property type="match status" value="1"/>
</dbReference>
<keyword evidence="1" id="KW-0560">Oxidoreductase</keyword>
<accession>A0A1J5QU17</accession>
<comment type="caution">
    <text evidence="1">The sequence shown here is derived from an EMBL/GenBank/DDBJ whole genome shotgun (WGS) entry which is preliminary data.</text>
</comment>
<reference evidence="1" key="1">
    <citation type="submission" date="2016-10" db="EMBL/GenBank/DDBJ databases">
        <title>Sequence of Gallionella enrichment culture.</title>
        <authorList>
            <person name="Poehlein A."/>
            <person name="Muehling M."/>
            <person name="Daniel R."/>
        </authorList>
    </citation>
    <scope>NUCLEOTIDE SEQUENCE</scope>
</reference>
<dbReference type="PANTHER" id="PTHR10668:SF103">
    <property type="entry name" value="PYRIDINE NUCLEOTIDE-DISULFIDE OXIDOREDUCTASE DOMAIN-CONTAINING PROTEIN 2"/>
    <property type="match status" value="1"/>
</dbReference>
<dbReference type="GO" id="GO:0016491">
    <property type="term" value="F:oxidoreductase activity"/>
    <property type="evidence" value="ECO:0007669"/>
    <property type="project" value="UniProtKB-KW"/>
</dbReference>
<gene>
    <name evidence="1" type="primary">crtI</name>
    <name evidence="1" type="ORF">GALL_348450</name>
</gene>
<dbReference type="EC" id="1.3.99.28" evidence="1"/>
<protein>
    <submittedName>
        <fullName evidence="1">Phytoene desaturase (Neurosporene-forming)</fullName>
        <ecNumber evidence="1">1.3.99.28</ecNumber>
    </submittedName>
</protein>